<dbReference type="AlphaFoldDB" id="A0A1M5TNQ2"/>
<dbReference type="STRING" id="1121409.SAMN02745124_00825"/>
<evidence type="ECO:0000313" key="2">
    <source>
        <dbReference type="Proteomes" id="UP000184139"/>
    </source>
</evidence>
<dbReference type="RefSeq" id="WP_073373555.1">
    <property type="nucleotide sequence ID" value="NZ_FQXS01000003.1"/>
</dbReference>
<dbReference type="EMBL" id="FQXS01000003">
    <property type="protein sequence ID" value="SHH52310.1"/>
    <property type="molecule type" value="Genomic_DNA"/>
</dbReference>
<reference evidence="1 2" key="1">
    <citation type="submission" date="2016-11" db="EMBL/GenBank/DDBJ databases">
        <authorList>
            <person name="Jaros S."/>
            <person name="Januszkiewicz K."/>
            <person name="Wedrychowicz H."/>
        </authorList>
    </citation>
    <scope>NUCLEOTIDE SEQUENCE [LARGE SCALE GENOMIC DNA]</scope>
    <source>
        <strain evidence="1 2">DSM 9705</strain>
    </source>
</reference>
<protein>
    <submittedName>
        <fullName evidence="1">Uncharacterized protein</fullName>
    </submittedName>
</protein>
<sequence>MKTNDDTSLSLAIPIETVFIPVAATFAEQAARGLGLDQRAATAMRLATEEVTAFLCRIGAQRRRVTIECSAGSYFVEEKITMPIDRLQLRAFNLAARLDFENEADLDQMGLLIASRMTDRFWMSRSENGHLVLSLVKEFSYPEIDTDTDIQVPGGIERWTVSTPDSARIKWFARLVNHCYPPDLFPAEFRFPGKLADMANGGDCQVLTALGPAGEMAGGMAWRWIGSRTVELFGPYCFAAGGAPELARNLLEICINNVARTPALAMICRRPTAELPDGYLEPLTAPRLPYDDTDRAAPPATGPARFRLLYEETGAVVWAHQALHDFLGETYRRLYIPRDIQTADPDDGESRDPFSVLSCTIDRRLRSGVLRPIWPGEDSRANLAAHLDLLRDEQIRTISLEMDLGHAWQAIFVPGLLELGFTPTMILPHAGHGDLLIFELEAS</sequence>
<gene>
    <name evidence="1" type="ORF">SAMN02745124_00825</name>
</gene>
<accession>A0A1M5TNQ2</accession>
<name>A0A1M5TNQ2_9BACT</name>
<dbReference type="Proteomes" id="UP000184139">
    <property type="component" value="Unassembled WGS sequence"/>
</dbReference>
<evidence type="ECO:0000313" key="1">
    <source>
        <dbReference type="EMBL" id="SHH52310.1"/>
    </source>
</evidence>
<keyword evidence="2" id="KW-1185">Reference proteome</keyword>
<proteinExistence type="predicted"/>
<organism evidence="1 2">
    <name type="scientific">Desulfofustis glycolicus DSM 9705</name>
    <dbReference type="NCBI Taxonomy" id="1121409"/>
    <lineage>
        <taxon>Bacteria</taxon>
        <taxon>Pseudomonadati</taxon>
        <taxon>Thermodesulfobacteriota</taxon>
        <taxon>Desulfobulbia</taxon>
        <taxon>Desulfobulbales</taxon>
        <taxon>Desulfocapsaceae</taxon>
        <taxon>Desulfofustis</taxon>
    </lineage>
</organism>
<dbReference type="OrthoDB" id="5416105at2"/>